<keyword evidence="5" id="KW-0864">Zinc transport</keyword>
<dbReference type="InterPro" id="IPR002524">
    <property type="entry name" value="Cation_efflux"/>
</dbReference>
<feature type="compositionally biased region" description="Polar residues" evidence="9">
    <location>
        <begin position="1"/>
        <end position="11"/>
    </location>
</feature>
<feature type="transmembrane region" description="Helical" evidence="10">
    <location>
        <begin position="166"/>
        <end position="185"/>
    </location>
</feature>
<keyword evidence="14" id="KW-1185">Reference proteome</keyword>
<keyword evidence="8 10" id="KW-0472">Membrane</keyword>
<dbReference type="InterPro" id="IPR027469">
    <property type="entry name" value="Cation_efflux_TMD_sf"/>
</dbReference>
<feature type="transmembrane region" description="Helical" evidence="10">
    <location>
        <begin position="260"/>
        <end position="279"/>
    </location>
</feature>
<feature type="transmembrane region" description="Helical" evidence="10">
    <location>
        <begin position="64"/>
        <end position="85"/>
    </location>
</feature>
<evidence type="ECO:0000256" key="4">
    <source>
        <dbReference type="ARBA" id="ARBA00022692"/>
    </source>
</evidence>
<evidence type="ECO:0000313" key="13">
    <source>
        <dbReference type="EMBL" id="CAL5219509.1"/>
    </source>
</evidence>
<evidence type="ECO:0000259" key="12">
    <source>
        <dbReference type="Pfam" id="PF16916"/>
    </source>
</evidence>
<dbReference type="InterPro" id="IPR027470">
    <property type="entry name" value="Cation_efflux_CTD"/>
</dbReference>
<protein>
    <submittedName>
        <fullName evidence="13">G1352 protein</fullName>
    </submittedName>
</protein>
<feature type="transmembrane region" description="Helical" evidence="10">
    <location>
        <begin position="127"/>
        <end position="150"/>
    </location>
</feature>
<evidence type="ECO:0000256" key="5">
    <source>
        <dbReference type="ARBA" id="ARBA00022906"/>
    </source>
</evidence>
<evidence type="ECO:0000256" key="2">
    <source>
        <dbReference type="ARBA" id="ARBA00008873"/>
    </source>
</evidence>
<dbReference type="PANTHER" id="PTHR11562:SF17">
    <property type="entry name" value="RE54080P-RELATED"/>
    <property type="match status" value="1"/>
</dbReference>
<keyword evidence="7" id="KW-0406">Ion transport</keyword>
<keyword evidence="5" id="KW-0862">Zinc</keyword>
<feature type="compositionally biased region" description="Basic and acidic residues" evidence="9">
    <location>
        <begin position="222"/>
        <end position="237"/>
    </location>
</feature>
<feature type="region of interest" description="Disordered" evidence="9">
    <location>
        <begin position="193"/>
        <end position="246"/>
    </location>
</feature>
<dbReference type="InterPro" id="IPR050681">
    <property type="entry name" value="CDF/SLC30A"/>
</dbReference>
<accession>A0ABP1FJY5</accession>
<name>A0ABP1FJY5_9CHLO</name>
<comment type="caution">
    <text evidence="13">The sequence shown here is derived from an EMBL/GenBank/DDBJ whole genome shotgun (WGS) entry which is preliminary data.</text>
</comment>
<feature type="domain" description="Cation efflux protein cytoplasmic" evidence="12">
    <location>
        <begin position="322"/>
        <end position="392"/>
    </location>
</feature>
<dbReference type="SUPFAM" id="SSF161111">
    <property type="entry name" value="Cation efflux protein transmembrane domain-like"/>
    <property type="match status" value="1"/>
</dbReference>
<sequence length="410" mass="43326">MSATAASNGGQSEREPLLPPPVPPFQGLPSSDAAAGASVNAACSLADPKSEGEEASFSSVQRKLIIALILALCFMVVEVVGGVMANSLAIMTDAAHLLSDVSGFGVAVFAGFYAAKKSQSTHTFGYHRIEVLGALASVLSTWLVTGILLYEAVNRVINPTPVNGKIMFILALVGILVNALIFVILGGHGHSHHGHSHDHDHGHGCGHSHGKKQSSSPGDVESGEHAHDHEGHDEGHGHSHGHKHGGEEDSINLRGAIIHVLGDFVQSIGVAIAGALIWWKQDDPRWSLADPICTFVFAALVLLTTRAILRDISDILMERVPRSQNAETITAALFAIEGVVGVSDLHVWELKPGMPLLATHLDVAKESDACEVLARATAYCRSVGITHTTIQLLHNQQPCCVPLPTPCGEH</sequence>
<evidence type="ECO:0000259" key="11">
    <source>
        <dbReference type="Pfam" id="PF01545"/>
    </source>
</evidence>
<comment type="subcellular location">
    <subcellularLocation>
        <location evidence="1">Membrane</location>
        <topology evidence="1">Multi-pass membrane protein</topology>
    </subcellularLocation>
</comment>
<evidence type="ECO:0000256" key="3">
    <source>
        <dbReference type="ARBA" id="ARBA00022448"/>
    </source>
</evidence>
<dbReference type="Pfam" id="PF01545">
    <property type="entry name" value="Cation_efflux"/>
    <property type="match status" value="1"/>
</dbReference>
<feature type="transmembrane region" description="Helical" evidence="10">
    <location>
        <begin position="97"/>
        <end position="115"/>
    </location>
</feature>
<evidence type="ECO:0000256" key="10">
    <source>
        <dbReference type="SAM" id="Phobius"/>
    </source>
</evidence>
<feature type="compositionally biased region" description="Pro residues" evidence="9">
    <location>
        <begin position="17"/>
        <end position="26"/>
    </location>
</feature>
<feature type="transmembrane region" description="Helical" evidence="10">
    <location>
        <begin position="285"/>
        <end position="309"/>
    </location>
</feature>
<organism evidence="13 14">
    <name type="scientific">Coccomyxa viridis</name>
    <dbReference type="NCBI Taxonomy" id="1274662"/>
    <lineage>
        <taxon>Eukaryota</taxon>
        <taxon>Viridiplantae</taxon>
        <taxon>Chlorophyta</taxon>
        <taxon>core chlorophytes</taxon>
        <taxon>Trebouxiophyceae</taxon>
        <taxon>Trebouxiophyceae incertae sedis</taxon>
        <taxon>Coccomyxaceae</taxon>
        <taxon>Coccomyxa</taxon>
    </lineage>
</organism>
<evidence type="ECO:0000256" key="7">
    <source>
        <dbReference type="ARBA" id="ARBA00023065"/>
    </source>
</evidence>
<dbReference type="NCBIfam" id="TIGR01297">
    <property type="entry name" value="CDF"/>
    <property type="match status" value="1"/>
</dbReference>
<dbReference type="Proteomes" id="UP001497392">
    <property type="component" value="Unassembled WGS sequence"/>
</dbReference>
<proteinExistence type="inferred from homology"/>
<evidence type="ECO:0000256" key="6">
    <source>
        <dbReference type="ARBA" id="ARBA00022989"/>
    </source>
</evidence>
<keyword evidence="3" id="KW-0813">Transport</keyword>
<reference evidence="13 14" key="1">
    <citation type="submission" date="2024-06" db="EMBL/GenBank/DDBJ databases">
        <authorList>
            <person name="Kraege A."/>
            <person name="Thomma B."/>
        </authorList>
    </citation>
    <scope>NUCLEOTIDE SEQUENCE [LARGE SCALE GENOMIC DNA]</scope>
</reference>
<dbReference type="Gene3D" id="1.20.1510.10">
    <property type="entry name" value="Cation efflux protein transmembrane domain"/>
    <property type="match status" value="1"/>
</dbReference>
<gene>
    <name evidence="13" type="primary">g1352</name>
    <name evidence="13" type="ORF">VP750_LOCUS1168</name>
</gene>
<evidence type="ECO:0000313" key="14">
    <source>
        <dbReference type="Proteomes" id="UP001497392"/>
    </source>
</evidence>
<dbReference type="InterPro" id="IPR058533">
    <property type="entry name" value="Cation_efflux_TM"/>
</dbReference>
<keyword evidence="6 10" id="KW-1133">Transmembrane helix</keyword>
<evidence type="ECO:0000256" key="1">
    <source>
        <dbReference type="ARBA" id="ARBA00004141"/>
    </source>
</evidence>
<feature type="region of interest" description="Disordered" evidence="9">
    <location>
        <begin position="1"/>
        <end position="33"/>
    </location>
</feature>
<dbReference type="EMBL" id="CAXHTA020000002">
    <property type="protein sequence ID" value="CAL5219509.1"/>
    <property type="molecule type" value="Genomic_DNA"/>
</dbReference>
<keyword evidence="4 10" id="KW-0812">Transmembrane</keyword>
<dbReference type="Pfam" id="PF16916">
    <property type="entry name" value="ZT_dimer"/>
    <property type="match status" value="1"/>
</dbReference>
<dbReference type="PANTHER" id="PTHR11562">
    <property type="entry name" value="CATION EFFLUX PROTEIN/ ZINC TRANSPORTER"/>
    <property type="match status" value="1"/>
</dbReference>
<evidence type="ECO:0000256" key="9">
    <source>
        <dbReference type="SAM" id="MobiDB-lite"/>
    </source>
</evidence>
<feature type="domain" description="Cation efflux protein transmembrane" evidence="11">
    <location>
        <begin position="64"/>
        <end position="317"/>
    </location>
</feature>
<comment type="similarity">
    <text evidence="2">Belongs to the cation diffusion facilitator (CDF) transporter (TC 2.A.4) family. SLC30A subfamily.</text>
</comment>
<evidence type="ECO:0000256" key="8">
    <source>
        <dbReference type="ARBA" id="ARBA00023136"/>
    </source>
</evidence>